<proteinExistence type="predicted"/>
<evidence type="ECO:0000313" key="2">
    <source>
        <dbReference type="EMBL" id="KGM34840.1"/>
    </source>
</evidence>
<dbReference type="EMBL" id="JANX01000065">
    <property type="protein sequence ID" value="KGM34840.1"/>
    <property type="molecule type" value="Genomic_DNA"/>
</dbReference>
<feature type="region of interest" description="Disordered" evidence="1">
    <location>
        <begin position="1"/>
        <end position="31"/>
    </location>
</feature>
<gene>
    <name evidence="2" type="ORF">P409_08005</name>
</gene>
<name>A0A0A0DA17_9PROT</name>
<dbReference type="CDD" id="cd00093">
    <property type="entry name" value="HTH_XRE"/>
    <property type="match status" value="1"/>
</dbReference>
<dbReference type="InterPro" id="IPR001387">
    <property type="entry name" value="Cro/C1-type_HTH"/>
</dbReference>
<evidence type="ECO:0008006" key="4">
    <source>
        <dbReference type="Google" id="ProtNLM"/>
    </source>
</evidence>
<evidence type="ECO:0000256" key="1">
    <source>
        <dbReference type="SAM" id="MobiDB-lite"/>
    </source>
</evidence>
<organism evidence="2 3">
    <name type="scientific">Inquilinus limosus MP06</name>
    <dbReference type="NCBI Taxonomy" id="1398085"/>
    <lineage>
        <taxon>Bacteria</taxon>
        <taxon>Pseudomonadati</taxon>
        <taxon>Pseudomonadota</taxon>
        <taxon>Alphaproteobacteria</taxon>
        <taxon>Rhodospirillales</taxon>
        <taxon>Rhodospirillaceae</taxon>
        <taxon>Inquilinus</taxon>
    </lineage>
</organism>
<comment type="caution">
    <text evidence="2">The sequence shown here is derived from an EMBL/GenBank/DDBJ whole genome shotgun (WGS) entry which is preliminary data.</text>
</comment>
<dbReference type="Gene3D" id="1.10.260.40">
    <property type="entry name" value="lambda repressor-like DNA-binding domains"/>
    <property type="match status" value="1"/>
</dbReference>
<dbReference type="InterPro" id="IPR010982">
    <property type="entry name" value="Lambda_DNA-bd_dom_sf"/>
</dbReference>
<dbReference type="GO" id="GO:0003677">
    <property type="term" value="F:DNA binding"/>
    <property type="evidence" value="ECO:0007669"/>
    <property type="project" value="InterPro"/>
</dbReference>
<sequence length="103" mass="11711">MTPEQEARLDAMTDEEIEANAASDPDNPPMTDEELARAVEARRVRMVRQKTGLSQPAFSRRYRIPLPTLRHWEAGRRKPDRASWAYLHVIEAMPAAVAKVLDS</sequence>
<dbReference type="SUPFAM" id="SSF47413">
    <property type="entry name" value="lambda repressor-like DNA-binding domains"/>
    <property type="match status" value="1"/>
</dbReference>
<feature type="compositionally biased region" description="Basic and acidic residues" evidence="1">
    <location>
        <begin position="1"/>
        <end position="11"/>
    </location>
</feature>
<accession>A0A0A0DA17</accession>
<protein>
    <recommendedName>
        <fullName evidence="4">HTH cro/C1-type domain-containing protein</fullName>
    </recommendedName>
</protein>
<dbReference type="Proteomes" id="UP000029995">
    <property type="component" value="Unassembled WGS sequence"/>
</dbReference>
<evidence type="ECO:0000313" key="3">
    <source>
        <dbReference type="Proteomes" id="UP000029995"/>
    </source>
</evidence>
<dbReference type="AlphaFoldDB" id="A0A0A0DA17"/>
<reference evidence="2 3" key="1">
    <citation type="submission" date="2014-01" db="EMBL/GenBank/DDBJ databases">
        <title>Genome sequence determination for a cystic fibrosis isolate, Inquilinus limosus.</title>
        <authorList>
            <person name="Pino M."/>
            <person name="Di Conza J."/>
            <person name="Gutkind G."/>
        </authorList>
    </citation>
    <scope>NUCLEOTIDE SEQUENCE [LARGE SCALE GENOMIC DNA]</scope>
    <source>
        <strain evidence="2 3">MP06</strain>
    </source>
</reference>